<organism evidence="2 3">
    <name type="scientific">Oedothorax gibbosus</name>
    <dbReference type="NCBI Taxonomy" id="931172"/>
    <lineage>
        <taxon>Eukaryota</taxon>
        <taxon>Metazoa</taxon>
        <taxon>Ecdysozoa</taxon>
        <taxon>Arthropoda</taxon>
        <taxon>Chelicerata</taxon>
        <taxon>Arachnida</taxon>
        <taxon>Araneae</taxon>
        <taxon>Araneomorphae</taxon>
        <taxon>Entelegynae</taxon>
        <taxon>Araneoidea</taxon>
        <taxon>Linyphiidae</taxon>
        <taxon>Erigoninae</taxon>
        <taxon>Oedothorax</taxon>
    </lineage>
</organism>
<evidence type="ECO:0000313" key="3">
    <source>
        <dbReference type="Proteomes" id="UP000827092"/>
    </source>
</evidence>
<keyword evidence="3" id="KW-1185">Reference proteome</keyword>
<reference evidence="2 3" key="1">
    <citation type="journal article" date="2022" name="Nat. Ecol. Evol.">
        <title>A masculinizing supergene underlies an exaggerated male reproductive morph in a spider.</title>
        <authorList>
            <person name="Hendrickx F."/>
            <person name="De Corte Z."/>
            <person name="Sonet G."/>
            <person name="Van Belleghem S.M."/>
            <person name="Kostlbacher S."/>
            <person name="Vangestel C."/>
        </authorList>
    </citation>
    <scope>NUCLEOTIDE SEQUENCE [LARGE SCALE GENOMIC DNA]</scope>
    <source>
        <strain evidence="2">W744_W776</strain>
    </source>
</reference>
<accession>A0AAV6UXK8</accession>
<gene>
    <name evidence="2" type="ORF">JTE90_018270</name>
</gene>
<proteinExistence type="predicted"/>
<sequence length="70" mass="8442">MEYHIRVLWLLLILSFVSRSSSDDFNETYIPDMENDIDAYVEFLANMLWNEQRVWNEQVQAGRAHIHEEL</sequence>
<evidence type="ECO:0000256" key="1">
    <source>
        <dbReference type="SAM" id="SignalP"/>
    </source>
</evidence>
<name>A0AAV6UXK8_9ARAC</name>
<feature type="signal peptide" evidence="1">
    <location>
        <begin position="1"/>
        <end position="22"/>
    </location>
</feature>
<dbReference type="AlphaFoldDB" id="A0AAV6UXK8"/>
<protein>
    <submittedName>
        <fullName evidence="2">Uncharacterized protein</fullName>
    </submittedName>
</protein>
<dbReference type="EMBL" id="JAFNEN010000228">
    <property type="protein sequence ID" value="KAG8188864.1"/>
    <property type="molecule type" value="Genomic_DNA"/>
</dbReference>
<keyword evidence="1" id="KW-0732">Signal</keyword>
<feature type="chain" id="PRO_5043708992" evidence="1">
    <location>
        <begin position="23"/>
        <end position="70"/>
    </location>
</feature>
<evidence type="ECO:0000313" key="2">
    <source>
        <dbReference type="EMBL" id="KAG8188864.1"/>
    </source>
</evidence>
<comment type="caution">
    <text evidence="2">The sequence shown here is derived from an EMBL/GenBank/DDBJ whole genome shotgun (WGS) entry which is preliminary data.</text>
</comment>
<dbReference type="Proteomes" id="UP000827092">
    <property type="component" value="Unassembled WGS sequence"/>
</dbReference>